<protein>
    <submittedName>
        <fullName evidence="1">Uncharacterized protein</fullName>
    </submittedName>
</protein>
<dbReference type="Proteomes" id="UP000756346">
    <property type="component" value="Unassembled WGS sequence"/>
</dbReference>
<evidence type="ECO:0000313" key="2">
    <source>
        <dbReference type="Proteomes" id="UP000756346"/>
    </source>
</evidence>
<evidence type="ECO:0000313" key="1">
    <source>
        <dbReference type="EMBL" id="KAH7025204.1"/>
    </source>
</evidence>
<sequence>MYTSHGTRLLMGTDCLLDVACDSSIASPMIPQSGSKASQRPTDILWIVHKDRRLSHYMAGESSEPTFLVQGAEAPTSNTPPQNCDRLLAGRFHLRTGISDNALSGLIECQRTVHARQELVVESGDDCTWTLKQEPCKISRYRTTEGPPRPILPPLVIIPTELLDPPYLRLGAETIAPEVAPFWYFRS</sequence>
<dbReference type="GeneID" id="70186744"/>
<dbReference type="EMBL" id="JAGTJQ010000009">
    <property type="protein sequence ID" value="KAH7025204.1"/>
    <property type="molecule type" value="Genomic_DNA"/>
</dbReference>
<keyword evidence="2" id="KW-1185">Reference proteome</keyword>
<name>A0A9P8XZ49_9PEZI</name>
<gene>
    <name evidence="1" type="ORF">B0I36DRAFT_353351</name>
</gene>
<dbReference type="AlphaFoldDB" id="A0A9P8XZ49"/>
<comment type="caution">
    <text evidence="1">The sequence shown here is derived from an EMBL/GenBank/DDBJ whole genome shotgun (WGS) entry which is preliminary data.</text>
</comment>
<accession>A0A9P8XZ49</accession>
<reference evidence="1" key="1">
    <citation type="journal article" date="2021" name="Nat. Commun.">
        <title>Genetic determinants of endophytism in the Arabidopsis root mycobiome.</title>
        <authorList>
            <person name="Mesny F."/>
            <person name="Miyauchi S."/>
            <person name="Thiergart T."/>
            <person name="Pickel B."/>
            <person name="Atanasova L."/>
            <person name="Karlsson M."/>
            <person name="Huettel B."/>
            <person name="Barry K.W."/>
            <person name="Haridas S."/>
            <person name="Chen C."/>
            <person name="Bauer D."/>
            <person name="Andreopoulos W."/>
            <person name="Pangilinan J."/>
            <person name="LaButti K."/>
            <person name="Riley R."/>
            <person name="Lipzen A."/>
            <person name="Clum A."/>
            <person name="Drula E."/>
            <person name="Henrissat B."/>
            <person name="Kohler A."/>
            <person name="Grigoriev I.V."/>
            <person name="Martin F.M."/>
            <person name="Hacquard S."/>
        </authorList>
    </citation>
    <scope>NUCLEOTIDE SEQUENCE</scope>
    <source>
        <strain evidence="1">MPI-CAGE-CH-0230</strain>
    </source>
</reference>
<organism evidence="1 2">
    <name type="scientific">Microdochium trichocladiopsis</name>
    <dbReference type="NCBI Taxonomy" id="1682393"/>
    <lineage>
        <taxon>Eukaryota</taxon>
        <taxon>Fungi</taxon>
        <taxon>Dikarya</taxon>
        <taxon>Ascomycota</taxon>
        <taxon>Pezizomycotina</taxon>
        <taxon>Sordariomycetes</taxon>
        <taxon>Xylariomycetidae</taxon>
        <taxon>Xylariales</taxon>
        <taxon>Microdochiaceae</taxon>
        <taxon>Microdochium</taxon>
    </lineage>
</organism>
<proteinExistence type="predicted"/>
<dbReference type="RefSeq" id="XP_046008752.1">
    <property type="nucleotide sequence ID" value="XM_046157198.1"/>
</dbReference>